<proteinExistence type="predicted"/>
<organism evidence="6 7">
    <name type="scientific">Natronosporangium hydrolyticum</name>
    <dbReference type="NCBI Taxonomy" id="2811111"/>
    <lineage>
        <taxon>Bacteria</taxon>
        <taxon>Bacillati</taxon>
        <taxon>Actinomycetota</taxon>
        <taxon>Actinomycetes</taxon>
        <taxon>Micromonosporales</taxon>
        <taxon>Micromonosporaceae</taxon>
        <taxon>Natronosporangium</taxon>
    </lineage>
</organism>
<dbReference type="Pfam" id="PF00440">
    <property type="entry name" value="TetR_N"/>
    <property type="match status" value="1"/>
</dbReference>
<dbReference type="InterPro" id="IPR001647">
    <property type="entry name" value="HTH_TetR"/>
</dbReference>
<feature type="domain" description="HTH tetR-type" evidence="5">
    <location>
        <begin position="29"/>
        <end position="89"/>
    </location>
</feature>
<accession>A0A895YKD2</accession>
<dbReference type="InterPro" id="IPR009057">
    <property type="entry name" value="Homeodomain-like_sf"/>
</dbReference>
<dbReference type="InterPro" id="IPR036271">
    <property type="entry name" value="Tet_transcr_reg_TetR-rel_C_sf"/>
</dbReference>
<keyword evidence="2 4" id="KW-0238">DNA-binding</keyword>
<reference evidence="6" key="1">
    <citation type="submission" date="2021-02" db="EMBL/GenBank/DDBJ databases">
        <title>Natrosporangium hydrolyticum gen. nov., sp. nov, a haloalkaliphilic actinobacterium from a soda solonchak soil.</title>
        <authorList>
            <person name="Sorokin D.Y."/>
            <person name="Khijniak T.V."/>
            <person name="Zakharycheva A.P."/>
            <person name="Boueva O.V."/>
            <person name="Ariskina E.V."/>
            <person name="Hahnke R.L."/>
            <person name="Bunk B."/>
            <person name="Sproer C."/>
            <person name="Schumann P."/>
            <person name="Evtushenko L.I."/>
            <person name="Kublanov I.V."/>
        </authorList>
    </citation>
    <scope>NUCLEOTIDE SEQUENCE</scope>
    <source>
        <strain evidence="6">DSM 106523</strain>
    </source>
</reference>
<evidence type="ECO:0000313" key="7">
    <source>
        <dbReference type="Proteomes" id="UP000662857"/>
    </source>
</evidence>
<sequence length="280" mass="31252">MARGLAGDPDHGVELLWGDRPRPAAPRRGLTLDQIVPAAIAVADADGLAGLSMRRVADRLGFTTMSLYRHVPGRDQLVNLMCDAVIEPPPAKTADGWRPQLAACARAGWQLRRRHPWLAEVRGTRHVPGPRAVAYFEHMLSVVADTNLTPSEMVAAVELVGRFVDAEALRLVEAAQEERRSGVTEQEWWSSRETLFARMDRYPTLSWLWEAGAYDEPADPFEFGLERVLDGVEVLVNRRDETRNETCPTCGGPVAQPTNGRRRAYCSPACRQRAYRSRRS</sequence>
<evidence type="ECO:0000259" key="5">
    <source>
        <dbReference type="PROSITE" id="PS50977"/>
    </source>
</evidence>
<dbReference type="GO" id="GO:0045892">
    <property type="term" value="P:negative regulation of DNA-templated transcription"/>
    <property type="evidence" value="ECO:0007669"/>
    <property type="project" value="InterPro"/>
</dbReference>
<dbReference type="GO" id="GO:0000976">
    <property type="term" value="F:transcription cis-regulatory region binding"/>
    <property type="evidence" value="ECO:0007669"/>
    <property type="project" value="TreeGrafter"/>
</dbReference>
<gene>
    <name evidence="6" type="ORF">JQS43_09550</name>
</gene>
<evidence type="ECO:0000256" key="4">
    <source>
        <dbReference type="PROSITE-ProRule" id="PRU00335"/>
    </source>
</evidence>
<dbReference type="Proteomes" id="UP000662857">
    <property type="component" value="Chromosome"/>
</dbReference>
<dbReference type="Gene3D" id="1.10.10.60">
    <property type="entry name" value="Homeodomain-like"/>
    <property type="match status" value="1"/>
</dbReference>
<dbReference type="EMBL" id="CP070499">
    <property type="protein sequence ID" value="QSB16492.1"/>
    <property type="molecule type" value="Genomic_DNA"/>
</dbReference>
<dbReference type="PROSITE" id="PS50977">
    <property type="entry name" value="HTH_TETR_2"/>
    <property type="match status" value="1"/>
</dbReference>
<feature type="DNA-binding region" description="H-T-H motif" evidence="4">
    <location>
        <begin position="52"/>
        <end position="71"/>
    </location>
</feature>
<keyword evidence="3" id="KW-0804">Transcription</keyword>
<keyword evidence="1" id="KW-0805">Transcription regulation</keyword>
<evidence type="ECO:0000256" key="2">
    <source>
        <dbReference type="ARBA" id="ARBA00023125"/>
    </source>
</evidence>
<keyword evidence="7" id="KW-1185">Reference proteome</keyword>
<dbReference type="InterPro" id="IPR050109">
    <property type="entry name" value="HTH-type_TetR-like_transc_reg"/>
</dbReference>
<dbReference type="PANTHER" id="PTHR30055:SF151">
    <property type="entry name" value="TRANSCRIPTIONAL REGULATORY PROTEIN"/>
    <property type="match status" value="1"/>
</dbReference>
<dbReference type="KEGG" id="nhy:JQS43_09550"/>
<dbReference type="Gene3D" id="1.10.357.10">
    <property type="entry name" value="Tetracycline Repressor, domain 2"/>
    <property type="match status" value="1"/>
</dbReference>
<name>A0A895YKD2_9ACTN</name>
<evidence type="ECO:0000256" key="1">
    <source>
        <dbReference type="ARBA" id="ARBA00023015"/>
    </source>
</evidence>
<evidence type="ECO:0000313" key="6">
    <source>
        <dbReference type="EMBL" id="QSB16492.1"/>
    </source>
</evidence>
<protein>
    <submittedName>
        <fullName evidence="6">TetR/AcrR family transcriptional regulator C-terminal domain-containing protein</fullName>
    </submittedName>
</protein>
<dbReference type="SUPFAM" id="SSF48498">
    <property type="entry name" value="Tetracyclin repressor-like, C-terminal domain"/>
    <property type="match status" value="1"/>
</dbReference>
<dbReference type="GO" id="GO:0003700">
    <property type="term" value="F:DNA-binding transcription factor activity"/>
    <property type="evidence" value="ECO:0007669"/>
    <property type="project" value="TreeGrafter"/>
</dbReference>
<dbReference type="PANTHER" id="PTHR30055">
    <property type="entry name" value="HTH-TYPE TRANSCRIPTIONAL REGULATOR RUTR"/>
    <property type="match status" value="1"/>
</dbReference>
<dbReference type="Pfam" id="PF02909">
    <property type="entry name" value="TetR_C_1"/>
    <property type="match status" value="1"/>
</dbReference>
<dbReference type="InterPro" id="IPR004111">
    <property type="entry name" value="Repressor_TetR_C"/>
</dbReference>
<dbReference type="RefSeq" id="WP_239678711.1">
    <property type="nucleotide sequence ID" value="NZ_CP070499.1"/>
</dbReference>
<dbReference type="AlphaFoldDB" id="A0A895YKD2"/>
<dbReference type="SUPFAM" id="SSF46689">
    <property type="entry name" value="Homeodomain-like"/>
    <property type="match status" value="1"/>
</dbReference>
<evidence type="ECO:0000256" key="3">
    <source>
        <dbReference type="ARBA" id="ARBA00023163"/>
    </source>
</evidence>